<feature type="compositionally biased region" description="Polar residues" evidence="1">
    <location>
        <begin position="202"/>
        <end position="215"/>
    </location>
</feature>
<dbReference type="OrthoDB" id="9977011at2759"/>
<organism evidence="2 3">
    <name type="scientific">Portunus trituberculatus</name>
    <name type="common">Swimming crab</name>
    <name type="synonym">Neptunus trituberculatus</name>
    <dbReference type="NCBI Taxonomy" id="210409"/>
    <lineage>
        <taxon>Eukaryota</taxon>
        <taxon>Metazoa</taxon>
        <taxon>Ecdysozoa</taxon>
        <taxon>Arthropoda</taxon>
        <taxon>Crustacea</taxon>
        <taxon>Multicrustacea</taxon>
        <taxon>Malacostraca</taxon>
        <taxon>Eumalacostraca</taxon>
        <taxon>Eucarida</taxon>
        <taxon>Decapoda</taxon>
        <taxon>Pleocyemata</taxon>
        <taxon>Brachyura</taxon>
        <taxon>Eubrachyura</taxon>
        <taxon>Portunoidea</taxon>
        <taxon>Portunidae</taxon>
        <taxon>Portuninae</taxon>
        <taxon>Portunus</taxon>
    </lineage>
</organism>
<dbReference type="PANTHER" id="PTHR13400:SF4">
    <property type="entry name" value="COILED-COIL DOMAIN-CONTAINING PROTEIN 28A-LIKE PROTEIN"/>
    <property type="match status" value="1"/>
</dbReference>
<keyword evidence="3" id="KW-1185">Reference proteome</keyword>
<gene>
    <name evidence="2" type="primary">CCDC28A</name>
    <name evidence="2" type="ORF">E2C01_023526</name>
</gene>
<dbReference type="Proteomes" id="UP000324222">
    <property type="component" value="Unassembled WGS sequence"/>
</dbReference>
<evidence type="ECO:0000256" key="1">
    <source>
        <dbReference type="SAM" id="MobiDB-lite"/>
    </source>
</evidence>
<dbReference type="EMBL" id="VSRR010002222">
    <property type="protein sequence ID" value="MPC30265.1"/>
    <property type="molecule type" value="Genomic_DNA"/>
</dbReference>
<feature type="compositionally biased region" description="Low complexity" evidence="1">
    <location>
        <begin position="46"/>
        <end position="57"/>
    </location>
</feature>
<dbReference type="Pfam" id="PF13270">
    <property type="entry name" value="CCDC28"/>
    <property type="match status" value="1"/>
</dbReference>
<feature type="compositionally biased region" description="Polar residues" evidence="1">
    <location>
        <begin position="10"/>
        <end position="20"/>
    </location>
</feature>
<name>A0A5B7EAA4_PORTR</name>
<feature type="region of interest" description="Disordered" evidence="1">
    <location>
        <begin position="1"/>
        <end position="91"/>
    </location>
</feature>
<evidence type="ECO:0000313" key="3">
    <source>
        <dbReference type="Proteomes" id="UP000324222"/>
    </source>
</evidence>
<dbReference type="PANTHER" id="PTHR13400">
    <property type="entry name" value="CHEMOKINE C-C MOTIF RECEPTOR 1"/>
    <property type="match status" value="1"/>
</dbReference>
<accession>A0A5B7EAA4</accession>
<reference evidence="2 3" key="1">
    <citation type="submission" date="2019-05" db="EMBL/GenBank/DDBJ databases">
        <title>Another draft genome of Portunus trituberculatus and its Hox gene families provides insights of decapod evolution.</title>
        <authorList>
            <person name="Jeong J.-H."/>
            <person name="Song I."/>
            <person name="Kim S."/>
            <person name="Choi T."/>
            <person name="Kim D."/>
            <person name="Ryu S."/>
            <person name="Kim W."/>
        </authorList>
    </citation>
    <scope>NUCLEOTIDE SEQUENCE [LARGE SCALE GENOMIC DNA]</scope>
    <source>
        <tissue evidence="2">Muscle</tissue>
    </source>
</reference>
<proteinExistence type="predicted"/>
<comment type="caution">
    <text evidence="2">The sequence shown here is derived from an EMBL/GenBank/DDBJ whole genome shotgun (WGS) entry which is preliminary data.</text>
</comment>
<evidence type="ECO:0000313" key="2">
    <source>
        <dbReference type="EMBL" id="MPC30265.1"/>
    </source>
</evidence>
<feature type="region of interest" description="Disordered" evidence="1">
    <location>
        <begin position="187"/>
        <end position="215"/>
    </location>
</feature>
<dbReference type="InterPro" id="IPR025271">
    <property type="entry name" value="CCDC28"/>
</dbReference>
<sequence>MSKKVDDSELQTLTLSPTNTNDDESSPFINPASDETAFPISPPPSYSSVTTSSSTLTGEKRKLERMVSAPSGSCSKPVPALRVSTPPGSSRITYTNERANERKMDLSKIIRERPTPSASIGQKKVCLLTFCFPALVCMACPCTFPPCCFTPLAAQHPPDTPRYKDHSASPGMKGLVVNAPNRKAVNLPWVRSPPPPPPIETQVGQKPSTSGTDVTPSGDHFTFASSTPVSPMPLLPMPPGRGTPSTVRSDASRAWLSRSGMRSGLRYRTGLDARKMDRPVQHHTFLADVADVRQIEQGLLQLMEDFQAGSLRAFGEIASLFIL</sequence>
<dbReference type="AlphaFoldDB" id="A0A5B7EAA4"/>
<protein>
    <submittedName>
        <fullName evidence="2">Coiled-coil domain-containing protein 28A</fullName>
    </submittedName>
</protein>